<reference evidence="1 2" key="1">
    <citation type="submission" date="2018-10" db="EMBL/GenBank/DDBJ databases">
        <title>Genomic Encyclopedia of Type Strains, Phase IV (KMG-IV): sequencing the most valuable type-strain genomes for metagenomic binning, comparative biology and taxonomic classification.</title>
        <authorList>
            <person name="Goeker M."/>
        </authorList>
    </citation>
    <scope>NUCLEOTIDE SEQUENCE [LARGE SCALE GENOMIC DNA]</scope>
    <source>
        <strain evidence="1 2">DSM 23229</strain>
    </source>
</reference>
<dbReference type="Proteomes" id="UP000281975">
    <property type="component" value="Unassembled WGS sequence"/>
</dbReference>
<organism evidence="1 2">
    <name type="scientific">Kushneria sinocarnis</name>
    <dbReference type="NCBI Taxonomy" id="595502"/>
    <lineage>
        <taxon>Bacteria</taxon>
        <taxon>Pseudomonadati</taxon>
        <taxon>Pseudomonadota</taxon>
        <taxon>Gammaproteobacteria</taxon>
        <taxon>Oceanospirillales</taxon>
        <taxon>Halomonadaceae</taxon>
        <taxon>Kushneria</taxon>
    </lineage>
</organism>
<keyword evidence="2" id="KW-1185">Reference proteome</keyword>
<evidence type="ECO:0000313" key="1">
    <source>
        <dbReference type="EMBL" id="RKR07511.1"/>
    </source>
</evidence>
<sequence length="71" mass="8281">MLPSFRLPLSHRLFRVSSLFQRCMSRRAERAAHRRLLAAAAAFVEEPGVQRLDRLQAAVRYSQYTLEPEHD</sequence>
<dbReference type="EMBL" id="RBIN01000001">
    <property type="protein sequence ID" value="RKR07511.1"/>
    <property type="molecule type" value="Genomic_DNA"/>
</dbReference>
<comment type="caution">
    <text evidence="1">The sequence shown here is derived from an EMBL/GenBank/DDBJ whole genome shotgun (WGS) entry which is preliminary data.</text>
</comment>
<dbReference type="RefSeq" id="WP_121170635.1">
    <property type="nucleotide sequence ID" value="NZ_RBIN01000001.1"/>
</dbReference>
<accession>A0A420X0Y2</accession>
<protein>
    <submittedName>
        <fullName evidence="1">Uncharacterized protein</fullName>
    </submittedName>
</protein>
<proteinExistence type="predicted"/>
<name>A0A420X0Y2_9GAMM</name>
<gene>
    <name evidence="1" type="ORF">C7446_0323</name>
</gene>
<dbReference type="AlphaFoldDB" id="A0A420X0Y2"/>
<evidence type="ECO:0000313" key="2">
    <source>
        <dbReference type="Proteomes" id="UP000281975"/>
    </source>
</evidence>